<organism evidence="6 7">
    <name type="scientific">Paracoccus aurantius</name>
    <dbReference type="NCBI Taxonomy" id="3073814"/>
    <lineage>
        <taxon>Bacteria</taxon>
        <taxon>Pseudomonadati</taxon>
        <taxon>Pseudomonadota</taxon>
        <taxon>Alphaproteobacteria</taxon>
        <taxon>Rhodobacterales</taxon>
        <taxon>Paracoccaceae</taxon>
        <taxon>Paracoccus</taxon>
    </lineage>
</organism>
<dbReference type="SUPFAM" id="SSF53098">
    <property type="entry name" value="Ribonuclease H-like"/>
    <property type="match status" value="1"/>
</dbReference>
<dbReference type="Proteomes" id="UP001269144">
    <property type="component" value="Unassembled WGS sequence"/>
</dbReference>
<sequence length="641" mass="67395">MLKHLSLRLRVLLIFAALLAGLLLVLAAGLVLAWERLSAAGVSFLGEAAPGASSALIGAGAVGFFGILGLVVWVWYLFDQHVARPIETLAGGLRTGAIPAETEGHYLADLAPAVRDAAEARTRSAEALSDAIEAQLAETAREKAMLEAVLGDIGAVAIMTDCDGRVVFFNAAGRATLPGLVLGRPIARLLRPAALTAAERRLAVTQSGATELSVVTSDGARLTGTLRVAPEGRVLILRASGQQKRARAIERLRRHAATLVPMLDAVGGEEVPAPVREAIRAEGSALIDVLREMEPDSAPSQVDAQAFAASVEGVAMGRIDALCLETEPGGLAALFSHLAHKLHDLGLAPLLFVVAEGEEALVTLEWRGRPLGMAELDAWMAEPPDPDRPGVTGSALAQELGSGLWSEPAAGGGRIIMPVAASATRCEIAPGLTYRTALGNGEILSEMTFVVFDTETTGLLPSDRICQIAGLRIMAGRLTGERYETLVNPGRPIPASATAIHGIDDAMVATAPGLAETLAAFRHFSEDAVLVAHNAPFDMGLLRAARDETGIEFPNRVLDTVLLSAMLWGQSAPHTLDALAARLGVEIAPELRHTAMGDAEATARILLRMIPALEAKGLTKLDQISAEARKHRRLIEDADRA</sequence>
<dbReference type="CDD" id="cd06127">
    <property type="entry name" value="DEDDh"/>
    <property type="match status" value="1"/>
</dbReference>
<dbReference type="Pfam" id="PF00929">
    <property type="entry name" value="RNase_T"/>
    <property type="match status" value="1"/>
</dbReference>
<dbReference type="InterPro" id="IPR013520">
    <property type="entry name" value="Ribonucl_H"/>
</dbReference>
<keyword evidence="6" id="KW-0378">Hydrolase</keyword>
<dbReference type="GO" id="GO:0004527">
    <property type="term" value="F:exonuclease activity"/>
    <property type="evidence" value="ECO:0007669"/>
    <property type="project" value="UniProtKB-KW"/>
</dbReference>
<evidence type="ECO:0000313" key="6">
    <source>
        <dbReference type="EMBL" id="MDS9467994.1"/>
    </source>
</evidence>
<keyword evidence="6" id="KW-0269">Exonuclease</keyword>
<evidence type="ECO:0000259" key="5">
    <source>
        <dbReference type="SMART" id="SM00479"/>
    </source>
</evidence>
<evidence type="ECO:0000256" key="2">
    <source>
        <dbReference type="ARBA" id="ARBA00025483"/>
    </source>
</evidence>
<protein>
    <recommendedName>
        <fullName evidence="1">DNA-directed DNA polymerase</fullName>
        <ecNumber evidence="1">2.7.7.7</ecNumber>
    </recommendedName>
</protein>
<dbReference type="EMBL" id="JAVQLW010000001">
    <property type="protein sequence ID" value="MDS9467994.1"/>
    <property type="molecule type" value="Genomic_DNA"/>
</dbReference>
<comment type="catalytic activity">
    <reaction evidence="3">
        <text>DNA(n) + a 2'-deoxyribonucleoside 5'-triphosphate = DNA(n+1) + diphosphate</text>
        <dbReference type="Rhea" id="RHEA:22508"/>
        <dbReference type="Rhea" id="RHEA-COMP:17339"/>
        <dbReference type="Rhea" id="RHEA-COMP:17340"/>
        <dbReference type="ChEBI" id="CHEBI:33019"/>
        <dbReference type="ChEBI" id="CHEBI:61560"/>
        <dbReference type="ChEBI" id="CHEBI:173112"/>
        <dbReference type="EC" id="2.7.7.7"/>
    </reaction>
</comment>
<evidence type="ECO:0000313" key="7">
    <source>
        <dbReference type="Proteomes" id="UP001269144"/>
    </source>
</evidence>
<dbReference type="InterPro" id="IPR012337">
    <property type="entry name" value="RNaseH-like_sf"/>
</dbReference>
<evidence type="ECO:0000256" key="4">
    <source>
        <dbReference type="SAM" id="Phobius"/>
    </source>
</evidence>
<reference evidence="7" key="1">
    <citation type="submission" date="2023-07" db="EMBL/GenBank/DDBJ databases">
        <title>Paracoccus sp. MBLB3053 whole genome sequence.</title>
        <authorList>
            <person name="Hwang C.Y."/>
            <person name="Cho E.-S."/>
            <person name="Seo M.-J."/>
        </authorList>
    </citation>
    <scope>NUCLEOTIDE SEQUENCE [LARGE SCALE GENOMIC DNA]</scope>
    <source>
        <strain evidence="7">MBLB3053</strain>
    </source>
</reference>
<name>A0ABU2HTS7_9RHOB</name>
<keyword evidence="4" id="KW-0472">Membrane</keyword>
<dbReference type="RefSeq" id="WP_311160171.1">
    <property type="nucleotide sequence ID" value="NZ_JAVQLW010000001.1"/>
</dbReference>
<feature type="domain" description="Exonuclease" evidence="5">
    <location>
        <begin position="448"/>
        <end position="615"/>
    </location>
</feature>
<comment type="function">
    <text evidence="2">DNA polymerase III is a complex, multichain enzyme responsible for most of the replicative synthesis in bacteria. The epsilon subunit contain the editing function and is a proofreading 3'-5' exonuclease.</text>
</comment>
<dbReference type="InterPro" id="IPR036397">
    <property type="entry name" value="RNaseH_sf"/>
</dbReference>
<keyword evidence="4" id="KW-0812">Transmembrane</keyword>
<comment type="caution">
    <text evidence="6">The sequence shown here is derived from an EMBL/GenBank/DDBJ whole genome shotgun (WGS) entry which is preliminary data.</text>
</comment>
<feature type="transmembrane region" description="Helical" evidence="4">
    <location>
        <begin position="57"/>
        <end position="78"/>
    </location>
</feature>
<dbReference type="InterPro" id="IPR006054">
    <property type="entry name" value="DnaQ"/>
</dbReference>
<gene>
    <name evidence="6" type="ORF">RGQ15_10495</name>
</gene>
<dbReference type="EC" id="2.7.7.7" evidence="1"/>
<evidence type="ECO:0000256" key="3">
    <source>
        <dbReference type="ARBA" id="ARBA00049244"/>
    </source>
</evidence>
<dbReference type="PANTHER" id="PTHR30231:SF41">
    <property type="entry name" value="DNA POLYMERASE III SUBUNIT EPSILON"/>
    <property type="match status" value="1"/>
</dbReference>
<keyword evidence="4" id="KW-1133">Transmembrane helix</keyword>
<accession>A0ABU2HTS7</accession>
<keyword evidence="6" id="KW-0540">Nuclease</keyword>
<dbReference type="Gene3D" id="3.30.420.10">
    <property type="entry name" value="Ribonuclease H-like superfamily/Ribonuclease H"/>
    <property type="match status" value="1"/>
</dbReference>
<dbReference type="NCBIfam" id="TIGR00573">
    <property type="entry name" value="dnaq"/>
    <property type="match status" value="1"/>
</dbReference>
<dbReference type="PANTHER" id="PTHR30231">
    <property type="entry name" value="DNA POLYMERASE III SUBUNIT EPSILON"/>
    <property type="match status" value="1"/>
</dbReference>
<proteinExistence type="predicted"/>
<dbReference type="SMART" id="SM00479">
    <property type="entry name" value="EXOIII"/>
    <property type="match status" value="1"/>
</dbReference>
<evidence type="ECO:0000256" key="1">
    <source>
        <dbReference type="ARBA" id="ARBA00012417"/>
    </source>
</evidence>
<keyword evidence="7" id="KW-1185">Reference proteome</keyword>